<dbReference type="AlphaFoldDB" id="K7U2A0"/>
<reference evidence="3" key="3">
    <citation type="submission" date="2019-07" db="EMBL/GenBank/DDBJ databases">
        <authorList>
            <person name="Seetharam A."/>
            <person name="Woodhouse M."/>
            <person name="Cannon E."/>
        </authorList>
    </citation>
    <scope>NUCLEOTIDE SEQUENCE [LARGE SCALE GENOMIC DNA]</scope>
    <source>
        <strain evidence="3">cv. B73</strain>
    </source>
</reference>
<organism evidence="2">
    <name type="scientific">Zea mays</name>
    <name type="common">Maize</name>
    <dbReference type="NCBI Taxonomy" id="4577"/>
    <lineage>
        <taxon>Eukaryota</taxon>
        <taxon>Viridiplantae</taxon>
        <taxon>Streptophyta</taxon>
        <taxon>Embryophyta</taxon>
        <taxon>Tracheophyta</taxon>
        <taxon>Spermatophyta</taxon>
        <taxon>Magnoliopsida</taxon>
        <taxon>Liliopsida</taxon>
        <taxon>Poales</taxon>
        <taxon>Poaceae</taxon>
        <taxon>PACMAD clade</taxon>
        <taxon>Panicoideae</taxon>
        <taxon>Andropogonodae</taxon>
        <taxon>Andropogoneae</taxon>
        <taxon>Tripsacinae</taxon>
        <taxon>Zea</taxon>
    </lineage>
</organism>
<reference evidence="2" key="2">
    <citation type="submission" date="2015-12" db="EMBL/GenBank/DDBJ databases">
        <title>Update maize B73 reference genome by single molecule sequencing technologies.</title>
        <authorList>
            <consortium name="Maize Genome Sequencing Project"/>
            <person name="Ware D."/>
        </authorList>
    </citation>
    <scope>NUCLEOTIDE SEQUENCE</scope>
    <source>
        <tissue evidence="2">Seedling</tissue>
    </source>
</reference>
<dbReference type="PaxDb" id="4577-GRMZM2G087503_P01"/>
<dbReference type="HOGENOM" id="CLU_053961_0_0_1"/>
<feature type="region of interest" description="Disordered" evidence="1">
    <location>
        <begin position="1"/>
        <end position="34"/>
    </location>
</feature>
<feature type="region of interest" description="Disordered" evidence="1">
    <location>
        <begin position="53"/>
        <end position="141"/>
    </location>
</feature>
<gene>
    <name evidence="3" type="primary">LOC103654249</name>
    <name evidence="2" type="ORF">ZEAMMB73_Zm00001d052223</name>
</gene>
<dbReference type="EMBL" id="CM000780">
    <property type="protein sequence ID" value="AQK56495.1"/>
    <property type="molecule type" value="Genomic_DNA"/>
</dbReference>
<dbReference type="Gramene" id="Zm00001eb194180_T001">
    <property type="protein sequence ID" value="Zm00001eb194180_P001"/>
    <property type="gene ID" value="Zm00001eb194180"/>
</dbReference>
<name>K7U2A0_MAIZE</name>
<evidence type="ECO:0000256" key="1">
    <source>
        <dbReference type="SAM" id="MobiDB-lite"/>
    </source>
</evidence>
<reference evidence="3" key="4">
    <citation type="submission" date="2021-05" db="UniProtKB">
        <authorList>
            <consortium name="EnsemblPlants"/>
        </authorList>
    </citation>
    <scope>IDENTIFICATION</scope>
    <source>
        <strain evidence="3">cv. B73</strain>
    </source>
</reference>
<evidence type="ECO:0000313" key="2">
    <source>
        <dbReference type="EMBL" id="AQK56495.1"/>
    </source>
</evidence>
<evidence type="ECO:0000313" key="4">
    <source>
        <dbReference type="Proteomes" id="UP000007305"/>
    </source>
</evidence>
<proteinExistence type="predicted"/>
<accession>K7U2A0</accession>
<dbReference type="RefSeq" id="XP_008679302.1">
    <property type="nucleotide sequence ID" value="XM_008681080.4"/>
</dbReference>
<dbReference type="Proteomes" id="UP000007305">
    <property type="component" value="Chromosome 4"/>
</dbReference>
<reference evidence="4" key="1">
    <citation type="journal article" date="2009" name="Science">
        <title>The B73 maize genome: complexity, diversity, and dynamics.</title>
        <authorList>
            <person name="Schnable P.S."/>
            <person name="Ware D."/>
            <person name="Fulton R.S."/>
            <person name="Stein J.C."/>
            <person name="Wei F."/>
            <person name="Pasternak S."/>
            <person name="Liang C."/>
            <person name="Zhang J."/>
            <person name="Fulton L."/>
            <person name="Graves T.A."/>
            <person name="Minx P."/>
            <person name="Reily A.D."/>
            <person name="Courtney L."/>
            <person name="Kruchowski S.S."/>
            <person name="Tomlinson C."/>
            <person name="Strong C."/>
            <person name="Delehaunty K."/>
            <person name="Fronick C."/>
            <person name="Courtney B."/>
            <person name="Rock S.M."/>
            <person name="Belter E."/>
            <person name="Du F."/>
            <person name="Kim K."/>
            <person name="Abbott R.M."/>
            <person name="Cotton M."/>
            <person name="Levy A."/>
            <person name="Marchetto P."/>
            <person name="Ochoa K."/>
            <person name="Jackson S.M."/>
            <person name="Gillam B."/>
            <person name="Chen W."/>
            <person name="Yan L."/>
            <person name="Higginbotham J."/>
            <person name="Cardenas M."/>
            <person name="Waligorski J."/>
            <person name="Applebaum E."/>
            <person name="Phelps L."/>
            <person name="Falcone J."/>
            <person name="Kanchi K."/>
            <person name="Thane T."/>
            <person name="Scimone A."/>
            <person name="Thane N."/>
            <person name="Henke J."/>
            <person name="Wang T."/>
            <person name="Ruppert J."/>
            <person name="Shah N."/>
            <person name="Rotter K."/>
            <person name="Hodges J."/>
            <person name="Ingenthron E."/>
            <person name="Cordes M."/>
            <person name="Kohlberg S."/>
            <person name="Sgro J."/>
            <person name="Delgado B."/>
            <person name="Mead K."/>
            <person name="Chinwalla A."/>
            <person name="Leonard S."/>
            <person name="Crouse K."/>
            <person name="Collura K."/>
            <person name="Kudrna D."/>
            <person name="Currie J."/>
            <person name="He R."/>
            <person name="Angelova A."/>
            <person name="Rajasekar S."/>
            <person name="Mueller T."/>
            <person name="Lomeli R."/>
            <person name="Scara G."/>
            <person name="Ko A."/>
            <person name="Delaney K."/>
            <person name="Wissotski M."/>
            <person name="Lopez G."/>
            <person name="Campos D."/>
            <person name="Braidotti M."/>
            <person name="Ashley E."/>
            <person name="Golser W."/>
            <person name="Kim H."/>
            <person name="Lee S."/>
            <person name="Lin J."/>
            <person name="Dujmic Z."/>
            <person name="Kim W."/>
            <person name="Talag J."/>
            <person name="Zuccolo A."/>
            <person name="Fan C."/>
            <person name="Sebastian A."/>
            <person name="Kramer M."/>
            <person name="Spiegel L."/>
            <person name="Nascimento L."/>
            <person name="Zutavern T."/>
            <person name="Miller B."/>
            <person name="Ambroise C."/>
            <person name="Muller S."/>
            <person name="Spooner W."/>
            <person name="Narechania A."/>
            <person name="Ren L."/>
            <person name="Wei S."/>
            <person name="Kumari S."/>
            <person name="Faga B."/>
            <person name="Levy M.J."/>
            <person name="McMahan L."/>
            <person name="Van Buren P."/>
            <person name="Vaughn M.W."/>
            <person name="Ying K."/>
            <person name="Yeh C.-T."/>
            <person name="Emrich S.J."/>
            <person name="Jia Y."/>
            <person name="Kalyanaraman A."/>
            <person name="Hsia A.-P."/>
            <person name="Barbazuk W.B."/>
            <person name="Baucom R.S."/>
            <person name="Brutnell T.P."/>
            <person name="Carpita N.C."/>
            <person name="Chaparro C."/>
            <person name="Chia J.-M."/>
            <person name="Deragon J.-M."/>
            <person name="Estill J.C."/>
            <person name="Fu Y."/>
            <person name="Jeddeloh J.A."/>
            <person name="Han Y."/>
            <person name="Lee H."/>
            <person name="Li P."/>
            <person name="Lisch D.R."/>
            <person name="Liu S."/>
            <person name="Liu Z."/>
            <person name="Nagel D.H."/>
            <person name="McCann M.C."/>
            <person name="SanMiguel P."/>
            <person name="Myers A.M."/>
            <person name="Nettleton D."/>
            <person name="Nguyen J."/>
            <person name="Penning B.W."/>
            <person name="Ponnala L."/>
            <person name="Schneider K.L."/>
            <person name="Schwartz D.C."/>
            <person name="Sharma A."/>
            <person name="Soderlund C."/>
            <person name="Springer N.M."/>
            <person name="Sun Q."/>
            <person name="Wang H."/>
            <person name="Waterman M."/>
            <person name="Westerman R."/>
            <person name="Wolfgruber T.K."/>
            <person name="Yang L."/>
            <person name="Yu Y."/>
            <person name="Zhang L."/>
            <person name="Zhou S."/>
            <person name="Zhu Q."/>
            <person name="Bennetzen J.L."/>
            <person name="Dawe R.K."/>
            <person name="Jiang J."/>
            <person name="Jiang N."/>
            <person name="Presting G.G."/>
            <person name="Wessler S.R."/>
            <person name="Aluru S."/>
            <person name="Martienssen R.A."/>
            <person name="Clifton S.W."/>
            <person name="McCombie W.R."/>
            <person name="Wing R.A."/>
            <person name="Wilson R.K."/>
        </authorList>
    </citation>
    <scope>NUCLEOTIDE SEQUENCE [LARGE SCALE GENOMIC DNA]</scope>
    <source>
        <strain evidence="4">cv. B73</strain>
    </source>
</reference>
<sequence>MLHRRSRTLGGSSDRAARRAVATKSGTRGSGNGAATDLLVCFPSRAHLALMPPKAICSPSRPPSASEPVKRRHSTSRAGPTPLPPSWPGLYKSATCTARNPPIHRHRGADRAPVDDEPTSPKVTCAGQIKARPPKPSGGGKKATWLQALGIKKDAMALLDALHGAFRFNVAGCFGSFPGAAGVAGYTSAEDDDDDEEEEEDVPRAEKDTEHGGAARARWFMVLEEGNKKVSTKKLQGQEPERSQEEDAAPPANALMLMRCRSAPAKGLARRVEAEEEREDVKIATNKTPEKETEKERESLVLMTYSPDFFKVSLDIAKETWIVGGDDAVLRCRSWKR</sequence>
<dbReference type="ExpressionAtlas" id="K7U2A0">
    <property type="expression patterns" value="baseline and differential"/>
</dbReference>
<dbReference type="PANTHER" id="PTHR33448">
    <property type="entry name" value="CHLOROPLAST PROTEIN HCF243-RELATED"/>
    <property type="match status" value="1"/>
</dbReference>
<feature type="region of interest" description="Disordered" evidence="1">
    <location>
        <begin position="230"/>
        <end position="251"/>
    </location>
</feature>
<protein>
    <submittedName>
        <fullName evidence="2 3">Uncharacterized protein</fullName>
    </submittedName>
</protein>
<feature type="compositionally biased region" description="Basic and acidic residues" evidence="1">
    <location>
        <begin position="202"/>
        <end position="213"/>
    </location>
</feature>
<feature type="compositionally biased region" description="Acidic residues" evidence="1">
    <location>
        <begin position="189"/>
        <end position="201"/>
    </location>
</feature>
<keyword evidence="4" id="KW-1185">Reference proteome</keyword>
<dbReference type="OrthoDB" id="1919674at2759"/>
<feature type="region of interest" description="Disordered" evidence="1">
    <location>
        <begin position="185"/>
        <end position="215"/>
    </location>
</feature>
<dbReference type="eggNOG" id="ENOG502QSYN">
    <property type="taxonomic scope" value="Eukaryota"/>
</dbReference>
<dbReference type="GeneID" id="103654249"/>
<dbReference type="EnsemblPlants" id="Zm00001eb194180_T001">
    <property type="protein sequence ID" value="Zm00001eb194180_P001"/>
    <property type="gene ID" value="Zm00001eb194180"/>
</dbReference>
<evidence type="ECO:0000313" key="3">
    <source>
        <dbReference type="EnsemblPlants" id="Zm00001eb194180_P001"/>
    </source>
</evidence>
<dbReference type="KEGG" id="zma:103654249"/>
<dbReference type="OMA" id="FMVLHEK"/>
<dbReference type="PANTHER" id="PTHR33448:SF2">
    <property type="entry name" value="OS02G0753400 PROTEIN"/>
    <property type="match status" value="1"/>
</dbReference>